<dbReference type="InterPro" id="IPR021327">
    <property type="entry name" value="DUF2934"/>
</dbReference>
<accession>A0ABZ0S9P2</accession>
<reference evidence="1 2" key="1">
    <citation type="journal article" date="2023" name="Microorganisms">
        <title>Thiorhodovibrio frisius and Trv. litoralis spp. nov., Two Novel Members from a Clade of Fastidious Purple Sulfur Bacteria That Exhibit Unique Red-Shifted Light-Harvesting Capabilities.</title>
        <authorList>
            <person name="Methner A."/>
            <person name="Kuzyk S.B."/>
            <person name="Petersen J."/>
            <person name="Bauer S."/>
            <person name="Brinkmann H."/>
            <person name="Sichau K."/>
            <person name="Wanner G."/>
            <person name="Wolf J."/>
            <person name="Neumann-Schaal M."/>
            <person name="Henke P."/>
            <person name="Tank M."/>
            <person name="Sproer C."/>
            <person name="Bunk B."/>
            <person name="Overmann J."/>
        </authorList>
    </citation>
    <scope>NUCLEOTIDE SEQUENCE [LARGE SCALE GENOMIC DNA]</scope>
    <source>
        <strain evidence="1 2">DSM 6702</strain>
    </source>
</reference>
<sequence>MTAESSTITGPNAEERHSMIAVAAYFLAEQRGFLPGEAERDWKLAEHQIDRMLERLRQAGQPTEGLSATDIRNALRLWSH</sequence>
<keyword evidence="2" id="KW-1185">Reference proteome</keyword>
<proteinExistence type="predicted"/>
<gene>
    <name evidence="1" type="ORF">Thiowin_02789</name>
</gene>
<evidence type="ECO:0008006" key="3">
    <source>
        <dbReference type="Google" id="ProtNLM"/>
    </source>
</evidence>
<organism evidence="1 2">
    <name type="scientific">Thiorhodovibrio winogradskyi</name>
    <dbReference type="NCBI Taxonomy" id="77007"/>
    <lineage>
        <taxon>Bacteria</taxon>
        <taxon>Pseudomonadati</taxon>
        <taxon>Pseudomonadota</taxon>
        <taxon>Gammaproteobacteria</taxon>
        <taxon>Chromatiales</taxon>
        <taxon>Chromatiaceae</taxon>
        <taxon>Thiorhodovibrio</taxon>
    </lineage>
</organism>
<dbReference type="RefSeq" id="WP_328983556.1">
    <property type="nucleotide sequence ID" value="NZ_CP121472.1"/>
</dbReference>
<name>A0ABZ0S9P2_9GAMM</name>
<dbReference type="EMBL" id="CP121472">
    <property type="protein sequence ID" value="WPL17750.1"/>
    <property type="molecule type" value="Genomic_DNA"/>
</dbReference>
<protein>
    <recommendedName>
        <fullName evidence="3">DUF2934 domain-containing protein</fullName>
    </recommendedName>
</protein>
<evidence type="ECO:0000313" key="2">
    <source>
        <dbReference type="Proteomes" id="UP001432180"/>
    </source>
</evidence>
<evidence type="ECO:0000313" key="1">
    <source>
        <dbReference type="EMBL" id="WPL17750.1"/>
    </source>
</evidence>
<dbReference type="Proteomes" id="UP001432180">
    <property type="component" value="Chromosome"/>
</dbReference>
<dbReference type="Pfam" id="PF11154">
    <property type="entry name" value="DUF2934"/>
    <property type="match status" value="1"/>
</dbReference>